<evidence type="ECO:0000313" key="3">
    <source>
        <dbReference type="EMBL" id="EDV23791.1"/>
    </source>
</evidence>
<evidence type="ECO:0000259" key="2">
    <source>
        <dbReference type="SMART" id="SM01046"/>
    </source>
</evidence>
<evidence type="ECO:0000256" key="1">
    <source>
        <dbReference type="ARBA" id="ARBA00009513"/>
    </source>
</evidence>
<name>B3RZ69_TRIAD</name>
<reference evidence="3 4" key="1">
    <citation type="journal article" date="2008" name="Nature">
        <title>The Trichoplax genome and the nature of placozoans.</title>
        <authorList>
            <person name="Srivastava M."/>
            <person name="Begovic E."/>
            <person name="Chapman J."/>
            <person name="Putnam N.H."/>
            <person name="Hellsten U."/>
            <person name="Kawashima T."/>
            <person name="Kuo A."/>
            <person name="Mitros T."/>
            <person name="Salamov A."/>
            <person name="Carpenter M.L."/>
            <person name="Signorovitch A.Y."/>
            <person name="Moreno M.A."/>
            <person name="Kamm K."/>
            <person name="Grimwood J."/>
            <person name="Schmutz J."/>
            <person name="Shapiro H."/>
            <person name="Grigoriev I.V."/>
            <person name="Buss L.W."/>
            <person name="Schierwater B."/>
            <person name="Dellaporta S.L."/>
            <person name="Rokhsar D.S."/>
        </authorList>
    </citation>
    <scope>NUCLEOTIDE SEQUENCE [LARGE SCALE GENOMIC DNA]</scope>
    <source>
        <strain evidence="3 4">Grell-BS-1999</strain>
    </source>
</reference>
<dbReference type="InterPro" id="IPR037000">
    <property type="entry name" value="Ski_DNA-bd_sf"/>
</dbReference>
<dbReference type="InterPro" id="IPR023216">
    <property type="entry name" value="Tscrpt_reg_SKI_SnoN"/>
</dbReference>
<dbReference type="CDD" id="cd21079">
    <property type="entry name" value="DHD_Ski_Sno"/>
    <property type="match status" value="1"/>
</dbReference>
<gene>
    <name evidence="3" type="ORF">TRIADDRAFT_27271</name>
</gene>
<dbReference type="InterPro" id="IPR003380">
    <property type="entry name" value="SKI/SNO/DAC"/>
</dbReference>
<dbReference type="InterPro" id="IPR009061">
    <property type="entry name" value="DNA-bd_dom_put_sf"/>
</dbReference>
<dbReference type="GO" id="GO:0046332">
    <property type="term" value="F:SMAD binding"/>
    <property type="evidence" value="ECO:0007669"/>
    <property type="project" value="InterPro"/>
</dbReference>
<dbReference type="PANTHER" id="PTHR10005">
    <property type="entry name" value="SKI ONCOGENE-RELATED"/>
    <property type="match status" value="1"/>
</dbReference>
<dbReference type="Gene3D" id="3.10.260.20">
    <property type="entry name" value="Ski"/>
    <property type="match status" value="1"/>
</dbReference>
<dbReference type="KEGG" id="tad:TRIADDRAFT_27271"/>
<comment type="similarity">
    <text evidence="1">Belongs to the SKI family.</text>
</comment>
<dbReference type="InParanoid" id="B3RZ69"/>
<dbReference type="PhylomeDB" id="B3RZ69"/>
<dbReference type="RefSeq" id="XP_002113317.1">
    <property type="nucleotide sequence ID" value="XM_002113281.1"/>
</dbReference>
<dbReference type="STRING" id="10228.B3RZ69"/>
<dbReference type="InterPro" id="IPR010919">
    <property type="entry name" value="SAND-like_dom_sf"/>
</dbReference>
<dbReference type="SMART" id="SM01046">
    <property type="entry name" value="c-SKI_SMAD_bind"/>
    <property type="match status" value="1"/>
</dbReference>
<proteinExistence type="inferred from homology"/>
<dbReference type="EMBL" id="DS985246">
    <property type="protein sequence ID" value="EDV23791.1"/>
    <property type="molecule type" value="Genomic_DNA"/>
</dbReference>
<dbReference type="GeneID" id="6754530"/>
<organism evidence="3 4">
    <name type="scientific">Trichoplax adhaerens</name>
    <name type="common">Trichoplax reptans</name>
    <dbReference type="NCBI Taxonomy" id="10228"/>
    <lineage>
        <taxon>Eukaryota</taxon>
        <taxon>Metazoa</taxon>
        <taxon>Placozoa</taxon>
        <taxon>Uniplacotomia</taxon>
        <taxon>Trichoplacea</taxon>
        <taxon>Trichoplacidae</taxon>
        <taxon>Trichoplax</taxon>
    </lineage>
</organism>
<dbReference type="InterPro" id="IPR014890">
    <property type="entry name" value="c-SKI_SMAD4-bd_dom"/>
</dbReference>
<dbReference type="AlphaFoldDB" id="B3RZ69"/>
<dbReference type="OrthoDB" id="3938623at2759"/>
<dbReference type="Gene3D" id="3.10.390.10">
    <property type="entry name" value="SAND domain-like"/>
    <property type="match status" value="1"/>
</dbReference>
<evidence type="ECO:0000313" key="4">
    <source>
        <dbReference type="Proteomes" id="UP000009022"/>
    </source>
</evidence>
<protein>
    <recommendedName>
        <fullName evidence="2">c-SKI SMAD4-binding domain-containing protein</fullName>
    </recommendedName>
</protein>
<dbReference type="HOGENOM" id="CLU_030459_0_2_1"/>
<dbReference type="OMA" id="WGERRIC"/>
<dbReference type="Proteomes" id="UP000009022">
    <property type="component" value="Unassembled WGS sequence"/>
</dbReference>
<dbReference type="Pfam" id="PF08782">
    <property type="entry name" value="c-SKI_SMAD_bind"/>
    <property type="match status" value="1"/>
</dbReference>
<dbReference type="PANTHER" id="PTHR10005:SF25">
    <property type="entry name" value="SNO ONCOGENE, ISOFORM B"/>
    <property type="match status" value="1"/>
</dbReference>
<dbReference type="SUPFAM" id="SSF46955">
    <property type="entry name" value="Putative DNA-binding domain"/>
    <property type="match status" value="1"/>
</dbReference>
<accession>B3RZ69</accession>
<dbReference type="CTD" id="6754530"/>
<feature type="domain" description="c-SKI SMAD4-binding" evidence="2">
    <location>
        <begin position="142"/>
        <end position="213"/>
    </location>
</feature>
<dbReference type="SUPFAM" id="SSF63763">
    <property type="entry name" value="SAND domain-like"/>
    <property type="match status" value="1"/>
</dbReference>
<dbReference type="eggNOG" id="ENOG502QT5P">
    <property type="taxonomic scope" value="Eukaryota"/>
</dbReference>
<sequence length="213" mass="23661">MPSNIPCPPAATVRTNVIRVPGTRVAENSLQNSVALSTEIEDENVAAFNVGGEKRLCWNSLMETVLKNFSAHEINKKKSDLRIYTGFCSSKQLETLQLIGVLPLSQTHCSLISKSDAARLCSVLLRPPDKNCNSDQTSRSRGIDVSHDCFGGCSGTFITERYTHVNAKCIQCSQCGCIFSPQQFVSHNHKGYENRLCHWGFDSSEWRTYLQLA</sequence>
<feature type="non-terminal residue" evidence="3">
    <location>
        <position position="213"/>
    </location>
</feature>
<dbReference type="Pfam" id="PF02437">
    <property type="entry name" value="Ski_Sno_DHD"/>
    <property type="match status" value="1"/>
</dbReference>
<keyword evidence="4" id="KW-1185">Reference proteome</keyword>